<dbReference type="AlphaFoldDB" id="A0A9W8E2Y5"/>
<sequence>MRCSDVSSVLSSLPLSHDTIICGDLNARLGDITGDSGSNSRGATVLDWCMDNNLSILNRHLSFGVPTLVDFRRGRPVSSIVDYFITNLVPYDASLPSASLTVASDLSLGSDHKLMSLSFEYCPPQASVVHPSPTTSSASLSSFRRCWNLSRLKEPDVCDLFYHKFASLAFSLVQDLRALVSSPPRSRPDIDAINQRLNDAIYTALDQSVGARAQRPAHWKKFWTPDLQEAADRRERYYRRWKHSRSAMDKIYWWNMHVEAHAKFKQDLRRAKQVSWRAFCDSLEKDDFGTVVLPKVKRIKSRRQRQSGFVHPDGDSAGAIALRDHLASVYSGSSLPSVKRMLSLAEAHSLELGYRWSPSKCALLNPPSSTSTGFVPLKLYGQDLPIVDEFIYLGVPFRRNGICSSSVVLKGKPGALASMAHLRDIGANRSGFSFLLSSRLYASFVRPKVEYGLAITRLLSKDYKALERIQDTCLRMIFGGHRAASTMVFIHLVNLPSLRFRADTLVLKYCRRASSLPEDCLLSLLCSSLPNPSLPGLRSLRMVQDMPASVSGGSDAAVAK</sequence>
<comment type="caution">
    <text evidence="1">The sequence shown here is derived from an EMBL/GenBank/DDBJ whole genome shotgun (WGS) entry which is preliminary data.</text>
</comment>
<accession>A0A9W8E2Y5</accession>
<evidence type="ECO:0000313" key="2">
    <source>
        <dbReference type="Proteomes" id="UP001150925"/>
    </source>
</evidence>
<dbReference type="Proteomes" id="UP001150925">
    <property type="component" value="Unassembled WGS sequence"/>
</dbReference>
<evidence type="ECO:0000313" key="1">
    <source>
        <dbReference type="EMBL" id="KAJ1966871.1"/>
    </source>
</evidence>
<gene>
    <name evidence="1" type="ORF">IWQ62_002200</name>
</gene>
<dbReference type="Gene3D" id="3.60.10.10">
    <property type="entry name" value="Endonuclease/exonuclease/phosphatase"/>
    <property type="match status" value="1"/>
</dbReference>
<protein>
    <recommendedName>
        <fullName evidence="3">Endonuclease/exonuclease/phosphatase domain-containing protein</fullName>
    </recommendedName>
</protein>
<feature type="non-terminal residue" evidence="1">
    <location>
        <position position="560"/>
    </location>
</feature>
<dbReference type="EMBL" id="JANBPY010000435">
    <property type="protein sequence ID" value="KAJ1966871.1"/>
    <property type="molecule type" value="Genomic_DNA"/>
</dbReference>
<keyword evidence="2" id="KW-1185">Reference proteome</keyword>
<proteinExistence type="predicted"/>
<reference evidence="1" key="1">
    <citation type="submission" date="2022-07" db="EMBL/GenBank/DDBJ databases">
        <title>Phylogenomic reconstructions and comparative analyses of Kickxellomycotina fungi.</title>
        <authorList>
            <person name="Reynolds N.K."/>
            <person name="Stajich J.E."/>
            <person name="Barry K."/>
            <person name="Grigoriev I.V."/>
            <person name="Crous P."/>
            <person name="Smith M.E."/>
        </authorList>
    </citation>
    <scope>NUCLEOTIDE SEQUENCE</scope>
    <source>
        <strain evidence="1">RSA 1196</strain>
    </source>
</reference>
<name>A0A9W8E2Y5_9FUNG</name>
<dbReference type="OrthoDB" id="2207231at2759"/>
<dbReference type="SUPFAM" id="SSF56219">
    <property type="entry name" value="DNase I-like"/>
    <property type="match status" value="1"/>
</dbReference>
<evidence type="ECO:0008006" key="3">
    <source>
        <dbReference type="Google" id="ProtNLM"/>
    </source>
</evidence>
<organism evidence="1 2">
    <name type="scientific">Dispira parvispora</name>
    <dbReference type="NCBI Taxonomy" id="1520584"/>
    <lineage>
        <taxon>Eukaryota</taxon>
        <taxon>Fungi</taxon>
        <taxon>Fungi incertae sedis</taxon>
        <taxon>Zoopagomycota</taxon>
        <taxon>Kickxellomycotina</taxon>
        <taxon>Dimargaritomycetes</taxon>
        <taxon>Dimargaritales</taxon>
        <taxon>Dimargaritaceae</taxon>
        <taxon>Dispira</taxon>
    </lineage>
</organism>
<dbReference type="InterPro" id="IPR036691">
    <property type="entry name" value="Endo/exonu/phosph_ase_sf"/>
</dbReference>